<sequence length="203" mass="22299">MYDLRPTFDAEVEPGTNVLVTGPPLTGKRSLALDVLAAGTRADEGAIVVTTKDSGERLLGDYAKRTPHEGKPVAVVDCVSRQQGVGDLRDDDRIKYASSPVDMTGIGIKLSEFLQAFYQEQRIERNRILVHSLSTLLMYSNLQTVFRFLHVFTGRVQSVNGLGLFCIDASAHDEQTMNTLKQLFDGIVTTAEDEPPSIRLASD</sequence>
<dbReference type="InterPro" id="IPR027417">
    <property type="entry name" value="P-loop_NTPase"/>
</dbReference>
<evidence type="ECO:0000313" key="1">
    <source>
        <dbReference type="EMBL" id="SEO79965.1"/>
    </source>
</evidence>
<protein>
    <submittedName>
        <fullName evidence="1">RecA-superfamily ATPase, KaiC/GvpD/RAD55 family</fullName>
    </submittedName>
</protein>
<dbReference type="Proteomes" id="UP000199126">
    <property type="component" value="Unassembled WGS sequence"/>
</dbReference>
<dbReference type="AlphaFoldDB" id="A0A1H8SN09"/>
<dbReference type="SUPFAM" id="SSF52540">
    <property type="entry name" value="P-loop containing nucleoside triphosphate hydrolases"/>
    <property type="match status" value="1"/>
</dbReference>
<evidence type="ECO:0000313" key="2">
    <source>
        <dbReference type="Proteomes" id="UP000199126"/>
    </source>
</evidence>
<keyword evidence="2" id="KW-1185">Reference proteome</keyword>
<name>A0A1H8SN09_9EURY</name>
<dbReference type="Gene3D" id="3.40.50.300">
    <property type="entry name" value="P-loop containing nucleotide triphosphate hydrolases"/>
    <property type="match status" value="1"/>
</dbReference>
<dbReference type="InterPro" id="IPR055927">
    <property type="entry name" value="DUF7504"/>
</dbReference>
<reference evidence="2" key="1">
    <citation type="submission" date="2016-10" db="EMBL/GenBank/DDBJ databases">
        <authorList>
            <person name="Varghese N."/>
            <person name="Submissions S."/>
        </authorList>
    </citation>
    <scope>NUCLEOTIDE SEQUENCE [LARGE SCALE GENOMIC DNA]</scope>
    <source>
        <strain evidence="2">CGMCC 1.10121</strain>
    </source>
</reference>
<accession>A0A1H8SN09</accession>
<dbReference type="RefSeq" id="WP_089824332.1">
    <property type="nucleotide sequence ID" value="NZ_FODV01000005.1"/>
</dbReference>
<gene>
    <name evidence="1" type="ORF">SAMN04487948_105211</name>
</gene>
<dbReference type="Pfam" id="PF24336">
    <property type="entry name" value="DUF7504"/>
    <property type="match status" value="1"/>
</dbReference>
<dbReference type="OrthoDB" id="70318at2157"/>
<dbReference type="EMBL" id="FODV01000005">
    <property type="protein sequence ID" value="SEO79965.1"/>
    <property type="molecule type" value="Genomic_DNA"/>
</dbReference>
<proteinExistence type="predicted"/>
<organism evidence="1 2">
    <name type="scientific">Halogranum amylolyticum</name>
    <dbReference type="NCBI Taxonomy" id="660520"/>
    <lineage>
        <taxon>Archaea</taxon>
        <taxon>Methanobacteriati</taxon>
        <taxon>Methanobacteriota</taxon>
        <taxon>Stenosarchaea group</taxon>
        <taxon>Halobacteria</taxon>
        <taxon>Halobacteriales</taxon>
        <taxon>Haloferacaceae</taxon>
    </lineage>
</organism>